<feature type="domain" description="Mur ligase C-terminal" evidence="11">
    <location>
        <begin position="323"/>
        <end position="436"/>
    </location>
</feature>
<dbReference type="GO" id="GO:0004326">
    <property type="term" value="F:tetrahydrofolylpolyglutamate synthase activity"/>
    <property type="evidence" value="ECO:0007669"/>
    <property type="project" value="InterPro"/>
</dbReference>
<dbReference type="SUPFAM" id="SSF53623">
    <property type="entry name" value="MurD-like peptide ligases, catalytic domain"/>
    <property type="match status" value="1"/>
</dbReference>
<dbReference type="InterPro" id="IPR036565">
    <property type="entry name" value="Mur-like_cat_sf"/>
</dbReference>
<comment type="subcellular location">
    <subcellularLocation>
        <location evidence="1 9 10">Cytoplasm</location>
    </subcellularLocation>
</comment>
<dbReference type="GO" id="GO:0005524">
    <property type="term" value="F:ATP binding"/>
    <property type="evidence" value="ECO:0007669"/>
    <property type="project" value="UniProtKB-UniRule"/>
</dbReference>
<keyword evidence="9 10" id="KW-0573">Peptidoglycan synthesis</keyword>
<dbReference type="GO" id="GO:0071555">
    <property type="term" value="P:cell wall organization"/>
    <property type="evidence" value="ECO:0007669"/>
    <property type="project" value="UniProtKB-KW"/>
</dbReference>
<dbReference type="NCBIfam" id="TIGR01087">
    <property type="entry name" value="murD"/>
    <property type="match status" value="1"/>
</dbReference>
<comment type="pathway">
    <text evidence="2 9 10">Cell wall biogenesis; peptidoglycan biosynthesis.</text>
</comment>
<comment type="catalytic activity">
    <reaction evidence="9 10">
        <text>UDP-N-acetyl-alpha-D-muramoyl-L-alanine + D-glutamate + ATP = UDP-N-acetyl-alpha-D-muramoyl-L-alanyl-D-glutamate + ADP + phosphate + H(+)</text>
        <dbReference type="Rhea" id="RHEA:16429"/>
        <dbReference type="ChEBI" id="CHEBI:15378"/>
        <dbReference type="ChEBI" id="CHEBI:29986"/>
        <dbReference type="ChEBI" id="CHEBI:30616"/>
        <dbReference type="ChEBI" id="CHEBI:43474"/>
        <dbReference type="ChEBI" id="CHEBI:83898"/>
        <dbReference type="ChEBI" id="CHEBI:83900"/>
        <dbReference type="ChEBI" id="CHEBI:456216"/>
        <dbReference type="EC" id="6.3.2.9"/>
    </reaction>
</comment>
<organism evidence="13 14">
    <name type="scientific">Candidatus Kutchimonas denitrificans</name>
    <dbReference type="NCBI Taxonomy" id="3056748"/>
    <lineage>
        <taxon>Bacteria</taxon>
        <taxon>Pseudomonadati</taxon>
        <taxon>Gemmatimonadota</taxon>
        <taxon>Gemmatimonadia</taxon>
        <taxon>Candidatus Palauibacterales</taxon>
        <taxon>Candidatus Palauibacteraceae</taxon>
        <taxon>Candidatus Kutchimonas</taxon>
    </lineage>
</organism>
<dbReference type="Gene3D" id="3.40.1190.10">
    <property type="entry name" value="Mur-like, catalytic domain"/>
    <property type="match status" value="1"/>
</dbReference>
<dbReference type="InterPro" id="IPR018109">
    <property type="entry name" value="Folylpolyglutamate_synth_CS"/>
</dbReference>
<evidence type="ECO:0000256" key="1">
    <source>
        <dbReference type="ARBA" id="ARBA00004496"/>
    </source>
</evidence>
<evidence type="ECO:0000256" key="9">
    <source>
        <dbReference type="HAMAP-Rule" id="MF_00639"/>
    </source>
</evidence>
<dbReference type="InterPro" id="IPR005762">
    <property type="entry name" value="MurD"/>
</dbReference>
<keyword evidence="8 9" id="KW-0131">Cell cycle</keyword>
<dbReference type="GO" id="GO:0008360">
    <property type="term" value="P:regulation of cell shape"/>
    <property type="evidence" value="ECO:0007669"/>
    <property type="project" value="UniProtKB-KW"/>
</dbReference>
<evidence type="ECO:0000256" key="3">
    <source>
        <dbReference type="ARBA" id="ARBA00022490"/>
    </source>
</evidence>
<protein>
    <recommendedName>
        <fullName evidence="9 10">UDP-N-acetylmuramoylalanine--D-glutamate ligase</fullName>
        <ecNumber evidence="9 10">6.3.2.9</ecNumber>
    </recommendedName>
    <alternativeName>
        <fullName evidence="9">D-glutamic acid-adding enzyme</fullName>
    </alternativeName>
    <alternativeName>
        <fullName evidence="9">UDP-N-acetylmuramoyl-L-alanyl-D-glutamate synthetase</fullName>
    </alternativeName>
</protein>
<comment type="caution">
    <text evidence="13">The sequence shown here is derived from an EMBL/GenBank/DDBJ whole genome shotgun (WGS) entry which is preliminary data.</text>
</comment>
<keyword evidence="9 10" id="KW-0961">Cell wall biogenesis/degradation</keyword>
<dbReference type="HAMAP" id="MF_00639">
    <property type="entry name" value="MurD"/>
    <property type="match status" value="1"/>
</dbReference>
<keyword evidence="6 9" id="KW-0547">Nucleotide-binding</keyword>
<feature type="domain" description="Mur ligase central" evidence="12">
    <location>
        <begin position="119"/>
        <end position="301"/>
    </location>
</feature>
<dbReference type="GO" id="GO:0005737">
    <property type="term" value="C:cytoplasm"/>
    <property type="evidence" value="ECO:0007669"/>
    <property type="project" value="UniProtKB-SubCell"/>
</dbReference>
<keyword evidence="7 9" id="KW-0067">ATP-binding</keyword>
<evidence type="ECO:0000313" key="14">
    <source>
        <dbReference type="Proteomes" id="UP000702544"/>
    </source>
</evidence>
<accession>A0AAE4Z8C4</accession>
<evidence type="ECO:0000259" key="12">
    <source>
        <dbReference type="Pfam" id="PF08245"/>
    </source>
</evidence>
<dbReference type="AlphaFoldDB" id="A0AAE4Z8C4"/>
<dbReference type="GO" id="GO:0009252">
    <property type="term" value="P:peptidoglycan biosynthetic process"/>
    <property type="evidence" value="ECO:0007669"/>
    <property type="project" value="UniProtKB-UniRule"/>
</dbReference>
<evidence type="ECO:0000256" key="6">
    <source>
        <dbReference type="ARBA" id="ARBA00022741"/>
    </source>
</evidence>
<dbReference type="PANTHER" id="PTHR43692">
    <property type="entry name" value="UDP-N-ACETYLMURAMOYLALANINE--D-GLUTAMATE LIGASE"/>
    <property type="match status" value="1"/>
</dbReference>
<dbReference type="Gene3D" id="3.90.190.20">
    <property type="entry name" value="Mur ligase, C-terminal domain"/>
    <property type="match status" value="1"/>
</dbReference>
<dbReference type="EMBL" id="JAACAK010000046">
    <property type="protein sequence ID" value="NIR74547.1"/>
    <property type="molecule type" value="Genomic_DNA"/>
</dbReference>
<evidence type="ECO:0000256" key="2">
    <source>
        <dbReference type="ARBA" id="ARBA00004752"/>
    </source>
</evidence>
<dbReference type="Gene3D" id="3.40.50.720">
    <property type="entry name" value="NAD(P)-binding Rossmann-like Domain"/>
    <property type="match status" value="1"/>
</dbReference>
<comment type="similarity">
    <text evidence="9">Belongs to the MurCDEF family.</text>
</comment>
<dbReference type="Pfam" id="PF08245">
    <property type="entry name" value="Mur_ligase_M"/>
    <property type="match status" value="1"/>
</dbReference>
<keyword evidence="4 9" id="KW-0436">Ligase</keyword>
<sequence>MMKNGANVWSERRVGVLGLGRSGRAATRLLAGAGAEVYASDRAYSAELRAWGDKISAPRVEVELGGHDVARLETCDVLVVSPGIAPTADVLQSPEVRGIPLISEIELAYGFIDAPLIAVTGTNGKTTTTAWIGSLLQRAGLRVGVGGNIGLALSELAAEAVDYEWIVVEVSSFQLVYTRSFKPAVGVLLNLYPDHIDWHGTEAEYYAAKRRLFENADADSRWVLNGEDSKVLDLAAGQPGTARHFRVESPLANGVDGAYLAPDGMLVMRIAGQEIELVAADGLKTLGLHNVANALASSIAASYAQVPTEAIRDGLRDFEPLPHRLQPVAETDGVLFINDSKATNVASARVALRAMDRPVVLLLGGRAKGESFASLIPEMKGRVRSVIAFGEAGERVEAELDDAVAVIRVQDGFADAVRAAAESARPGDVVLLAPACASFDMFRDYEERGARFAELARQLVA</sequence>
<dbReference type="Proteomes" id="UP000702544">
    <property type="component" value="Unassembled WGS sequence"/>
</dbReference>
<evidence type="ECO:0000256" key="5">
    <source>
        <dbReference type="ARBA" id="ARBA00022618"/>
    </source>
</evidence>
<evidence type="ECO:0000256" key="8">
    <source>
        <dbReference type="ARBA" id="ARBA00023306"/>
    </source>
</evidence>
<evidence type="ECO:0000256" key="7">
    <source>
        <dbReference type="ARBA" id="ARBA00022840"/>
    </source>
</evidence>
<dbReference type="SUPFAM" id="SSF51984">
    <property type="entry name" value="MurCD N-terminal domain"/>
    <property type="match status" value="1"/>
</dbReference>
<gene>
    <name evidence="9 13" type="primary">murD</name>
    <name evidence="13" type="ORF">GWO12_05480</name>
</gene>
<dbReference type="EC" id="6.3.2.9" evidence="9 10"/>
<dbReference type="Pfam" id="PF02875">
    <property type="entry name" value="Mur_ligase_C"/>
    <property type="match status" value="1"/>
</dbReference>
<dbReference type="PANTHER" id="PTHR43692:SF1">
    <property type="entry name" value="UDP-N-ACETYLMURAMOYLALANINE--D-GLUTAMATE LIGASE"/>
    <property type="match status" value="1"/>
</dbReference>
<dbReference type="InterPro" id="IPR036615">
    <property type="entry name" value="Mur_ligase_C_dom_sf"/>
</dbReference>
<dbReference type="GO" id="GO:0051301">
    <property type="term" value="P:cell division"/>
    <property type="evidence" value="ECO:0007669"/>
    <property type="project" value="UniProtKB-KW"/>
</dbReference>
<keyword evidence="5 9" id="KW-0132">Cell division</keyword>
<dbReference type="PROSITE" id="PS01011">
    <property type="entry name" value="FOLYLPOLYGLU_SYNT_1"/>
    <property type="match status" value="1"/>
</dbReference>
<dbReference type="Pfam" id="PF21799">
    <property type="entry name" value="MurD-like_N"/>
    <property type="match status" value="1"/>
</dbReference>
<reference evidence="13 14" key="1">
    <citation type="submission" date="2020-01" db="EMBL/GenBank/DDBJ databases">
        <title>Genomes assembled from Gulf of Kutch pelagic sediment metagenomes.</title>
        <authorList>
            <person name="Chandrashekar M."/>
            <person name="Mahajan M.S."/>
            <person name="Dave K.J."/>
            <person name="Vatsa P."/>
            <person name="Nathani N.M."/>
        </authorList>
    </citation>
    <scope>NUCLEOTIDE SEQUENCE [LARGE SCALE GENOMIC DNA]</scope>
    <source>
        <strain evidence="13">KS3-K002</strain>
    </source>
</reference>
<feature type="binding site" evidence="9">
    <location>
        <begin position="121"/>
        <end position="127"/>
    </location>
    <ligand>
        <name>ATP</name>
        <dbReference type="ChEBI" id="CHEBI:30616"/>
    </ligand>
</feature>
<name>A0AAE4Z8C4_9BACT</name>
<dbReference type="InterPro" id="IPR004101">
    <property type="entry name" value="Mur_ligase_C"/>
</dbReference>
<dbReference type="GO" id="GO:0008764">
    <property type="term" value="F:UDP-N-acetylmuramoylalanine-D-glutamate ligase activity"/>
    <property type="evidence" value="ECO:0007669"/>
    <property type="project" value="UniProtKB-UniRule"/>
</dbReference>
<dbReference type="InterPro" id="IPR013221">
    <property type="entry name" value="Mur_ligase_cen"/>
</dbReference>
<proteinExistence type="inferred from homology"/>
<evidence type="ECO:0000259" key="11">
    <source>
        <dbReference type="Pfam" id="PF02875"/>
    </source>
</evidence>
<evidence type="ECO:0000313" key="13">
    <source>
        <dbReference type="EMBL" id="NIR74547.1"/>
    </source>
</evidence>
<evidence type="ECO:0000256" key="10">
    <source>
        <dbReference type="RuleBase" id="RU003664"/>
    </source>
</evidence>
<keyword evidence="9 10" id="KW-0133">Cell shape</keyword>
<keyword evidence="3 9" id="KW-0963">Cytoplasm</keyword>
<comment type="function">
    <text evidence="9 10">Cell wall formation. Catalyzes the addition of glutamate to the nucleotide precursor UDP-N-acetylmuramoyl-L-alanine (UMA).</text>
</comment>
<evidence type="ECO:0000256" key="4">
    <source>
        <dbReference type="ARBA" id="ARBA00022598"/>
    </source>
</evidence>
<dbReference type="SUPFAM" id="SSF53244">
    <property type="entry name" value="MurD-like peptide ligases, peptide-binding domain"/>
    <property type="match status" value="1"/>
</dbReference>